<feature type="compositionally biased region" description="Acidic residues" evidence="9">
    <location>
        <begin position="87"/>
        <end position="96"/>
    </location>
</feature>
<dbReference type="AlphaFoldDB" id="A0AA36MJT1"/>
<dbReference type="CDD" id="cd22964">
    <property type="entry name" value="DD_CrRSP_unchar"/>
    <property type="match status" value="1"/>
</dbReference>
<evidence type="ECO:0000256" key="6">
    <source>
        <dbReference type="ARBA" id="ARBA00022741"/>
    </source>
</evidence>
<dbReference type="FunFam" id="2.60.120.10:FF:000006">
    <property type="entry name" value="cAMP-dependent protein kinase type I-alpha regulatory subunit"/>
    <property type="match status" value="1"/>
</dbReference>
<dbReference type="FunFam" id="2.60.120.10:FF:000039">
    <property type="entry name" value="cAMP-dependent protein kinase regulatory subunit"/>
    <property type="match status" value="1"/>
</dbReference>
<evidence type="ECO:0000256" key="9">
    <source>
        <dbReference type="SAM" id="MobiDB-lite"/>
    </source>
</evidence>
<proteinExistence type="inferred from homology"/>
<dbReference type="PANTHER" id="PTHR11635">
    <property type="entry name" value="CAMP-DEPENDENT PROTEIN KINASE REGULATORY CHAIN"/>
    <property type="match status" value="1"/>
</dbReference>
<dbReference type="GO" id="GO:0005829">
    <property type="term" value="C:cytosol"/>
    <property type="evidence" value="ECO:0007669"/>
    <property type="project" value="TreeGrafter"/>
</dbReference>
<keyword evidence="4 8" id="KW-0116">cAMP-binding</keyword>
<evidence type="ECO:0000256" key="1">
    <source>
        <dbReference type="ARBA" id="ARBA00005753"/>
    </source>
</evidence>
<name>A0AA36MJT1_9DINO</name>
<keyword evidence="3" id="KW-0597">Phosphoprotein</keyword>
<evidence type="ECO:0000256" key="8">
    <source>
        <dbReference type="PIRSR" id="PIRSR000548-1"/>
    </source>
</evidence>
<evidence type="ECO:0000259" key="10">
    <source>
        <dbReference type="PROSITE" id="PS50042"/>
    </source>
</evidence>
<evidence type="ECO:0000256" key="3">
    <source>
        <dbReference type="ARBA" id="ARBA00022553"/>
    </source>
</evidence>
<dbReference type="InterPro" id="IPR012198">
    <property type="entry name" value="cAMP_dep_PK_reg_su"/>
</dbReference>
<keyword evidence="6 8" id="KW-0547">Nucleotide-binding</keyword>
<dbReference type="InterPro" id="IPR018488">
    <property type="entry name" value="cNMP-bd_CS"/>
</dbReference>
<dbReference type="InterPro" id="IPR014710">
    <property type="entry name" value="RmlC-like_jellyroll"/>
</dbReference>
<evidence type="ECO:0000256" key="4">
    <source>
        <dbReference type="ARBA" id="ARBA00022566"/>
    </source>
</evidence>
<evidence type="ECO:0000313" key="11">
    <source>
        <dbReference type="EMBL" id="CAJ1374431.1"/>
    </source>
</evidence>
<sequence>MAQEHQEYIQQKVNPILENLVTQLLLERPEQLAPFMIKWLSQNSKTPAAAALTEGVNVLSELKVEMEKLQAEVQGLEQQVACKEEKEETDDEEEEIAPPASYFTTGPRASVSAEAYGQWNPERLFVPPVFAKTEEQKTRLANILKECFLFASIDSHDMAILIDAMQEKVVEQGTRLINQGDDGDCLYVIEEGQMNCFIQSSEGERKVKECVAGDLFGELALLYNCPRAASVEAAQRCVLWELDRESFNQIVKKAAISHREQLEEFLEKVPLLQSMETYERSSLCDALHAVSFNKGEVIVQQGEIGDTFYILEEGTAVVTKVYVAGTPAKEVLRLQHGAYFGELALLNNEPRAASVHAATDCQCYTLSRRTFNRLLGPLQEILQRNAREYH</sequence>
<accession>A0AA36MJT1</accession>
<dbReference type="PROSITE" id="PS00888">
    <property type="entry name" value="CNMP_BINDING_1"/>
    <property type="match status" value="2"/>
</dbReference>
<evidence type="ECO:0000313" key="12">
    <source>
        <dbReference type="Proteomes" id="UP001178507"/>
    </source>
</evidence>
<dbReference type="GO" id="GO:0033554">
    <property type="term" value="P:cellular response to stress"/>
    <property type="evidence" value="ECO:0007669"/>
    <property type="project" value="UniProtKB-ARBA"/>
</dbReference>
<dbReference type="GO" id="GO:0030552">
    <property type="term" value="F:cAMP binding"/>
    <property type="evidence" value="ECO:0007669"/>
    <property type="project" value="UniProtKB-KW"/>
</dbReference>
<keyword evidence="5" id="KW-0677">Repeat</keyword>
<feature type="binding site" evidence="8">
    <location>
        <position position="218"/>
    </location>
    <ligand>
        <name>3',5'-cyclic AMP</name>
        <dbReference type="ChEBI" id="CHEBI:58165"/>
        <label>1</label>
    </ligand>
</feature>
<dbReference type="SUPFAM" id="SSF51206">
    <property type="entry name" value="cAMP-binding domain-like"/>
    <property type="match status" value="2"/>
</dbReference>
<protein>
    <recommendedName>
        <fullName evidence="2">cAMP-dependent protein kinase regulatory subunit</fullName>
    </recommendedName>
</protein>
<dbReference type="InterPro" id="IPR050503">
    <property type="entry name" value="cAMP-dep_PK_reg_su-like"/>
</dbReference>
<organism evidence="11 12">
    <name type="scientific">Effrenium voratum</name>
    <dbReference type="NCBI Taxonomy" id="2562239"/>
    <lineage>
        <taxon>Eukaryota</taxon>
        <taxon>Sar</taxon>
        <taxon>Alveolata</taxon>
        <taxon>Dinophyceae</taxon>
        <taxon>Suessiales</taxon>
        <taxon>Symbiodiniaceae</taxon>
        <taxon>Effrenium</taxon>
    </lineage>
</organism>
<evidence type="ECO:0000256" key="7">
    <source>
        <dbReference type="ARBA" id="ARBA00023149"/>
    </source>
</evidence>
<dbReference type="PROSITE" id="PS50042">
    <property type="entry name" value="CNMP_BINDING_3"/>
    <property type="match status" value="2"/>
</dbReference>
<dbReference type="PIRSF" id="PIRSF000548">
    <property type="entry name" value="PK_regulatory"/>
    <property type="match status" value="1"/>
</dbReference>
<dbReference type="GO" id="GO:0005952">
    <property type="term" value="C:cAMP-dependent protein kinase complex"/>
    <property type="evidence" value="ECO:0007669"/>
    <property type="project" value="InterPro"/>
</dbReference>
<evidence type="ECO:0000256" key="5">
    <source>
        <dbReference type="ARBA" id="ARBA00022737"/>
    </source>
</evidence>
<dbReference type="InterPro" id="IPR018490">
    <property type="entry name" value="cNMP-bd_dom_sf"/>
</dbReference>
<feature type="binding site" evidence="8">
    <location>
        <position position="227"/>
    </location>
    <ligand>
        <name>3',5'-cyclic AMP</name>
        <dbReference type="ChEBI" id="CHEBI:58165"/>
        <label>1</label>
    </ligand>
</feature>
<dbReference type="InterPro" id="IPR000595">
    <property type="entry name" value="cNMP-bd_dom"/>
</dbReference>
<dbReference type="PRINTS" id="PR00103">
    <property type="entry name" value="CAMPKINASE"/>
</dbReference>
<feature type="binding site" evidence="8">
    <location>
        <position position="342"/>
    </location>
    <ligand>
        <name>3',5'-cyclic AMP</name>
        <dbReference type="ChEBI" id="CHEBI:58165"/>
        <label>2</label>
    </ligand>
</feature>
<gene>
    <name evidence="11" type="ORF">EVOR1521_LOCUS3989</name>
</gene>
<reference evidence="11" key="1">
    <citation type="submission" date="2023-08" db="EMBL/GenBank/DDBJ databases">
        <authorList>
            <person name="Chen Y."/>
            <person name="Shah S."/>
            <person name="Dougan E. K."/>
            <person name="Thang M."/>
            <person name="Chan C."/>
        </authorList>
    </citation>
    <scope>NUCLEOTIDE SEQUENCE</scope>
</reference>
<dbReference type="Pfam" id="PF00027">
    <property type="entry name" value="cNMP_binding"/>
    <property type="match status" value="2"/>
</dbReference>
<dbReference type="CDD" id="cd00038">
    <property type="entry name" value="CAP_ED"/>
    <property type="match status" value="2"/>
</dbReference>
<feature type="region of interest" description="Disordered" evidence="9">
    <location>
        <begin position="84"/>
        <end position="104"/>
    </location>
</feature>
<keyword evidence="7 8" id="KW-0114">cAMP</keyword>
<keyword evidence="12" id="KW-1185">Reference proteome</keyword>
<dbReference type="PANTHER" id="PTHR11635:SF152">
    <property type="entry name" value="CAMP-DEPENDENT PROTEIN KINASE TYPE I REGULATORY SUBUNIT-RELATED"/>
    <property type="match status" value="1"/>
</dbReference>
<dbReference type="Proteomes" id="UP001178507">
    <property type="component" value="Unassembled WGS sequence"/>
</dbReference>
<dbReference type="PROSITE" id="PS00889">
    <property type="entry name" value="CNMP_BINDING_2"/>
    <property type="match status" value="2"/>
</dbReference>
<feature type="domain" description="Cyclic nucleotide-binding" evidence="10">
    <location>
        <begin position="149"/>
        <end position="268"/>
    </location>
</feature>
<dbReference type="EMBL" id="CAUJNA010000251">
    <property type="protein sequence ID" value="CAJ1374431.1"/>
    <property type="molecule type" value="Genomic_DNA"/>
</dbReference>
<comment type="caution">
    <text evidence="11">The sequence shown here is derived from an EMBL/GenBank/DDBJ whole genome shotgun (WGS) entry which is preliminary data.</text>
</comment>
<dbReference type="GO" id="GO:0034236">
    <property type="term" value="F:protein kinase A catalytic subunit binding"/>
    <property type="evidence" value="ECO:0007669"/>
    <property type="project" value="TreeGrafter"/>
</dbReference>
<dbReference type="SMART" id="SM00100">
    <property type="entry name" value="cNMP"/>
    <property type="match status" value="2"/>
</dbReference>
<evidence type="ECO:0000256" key="2">
    <source>
        <dbReference type="ARBA" id="ARBA00020355"/>
    </source>
</evidence>
<dbReference type="Gene3D" id="2.60.120.10">
    <property type="entry name" value="Jelly Rolls"/>
    <property type="match status" value="2"/>
</dbReference>
<comment type="similarity">
    <text evidence="1">Belongs to the cAMP-dependent kinase regulatory chain family.</text>
</comment>
<feature type="binding site" evidence="8">
    <location>
        <position position="351"/>
    </location>
    <ligand>
        <name>3',5'-cyclic AMP</name>
        <dbReference type="ChEBI" id="CHEBI:58165"/>
        <label>2</label>
    </ligand>
</feature>
<feature type="domain" description="Cyclic nucleotide-binding" evidence="10">
    <location>
        <begin position="271"/>
        <end position="390"/>
    </location>
</feature>
<dbReference type="GO" id="GO:0004862">
    <property type="term" value="F:cAMP-dependent protein kinase inhibitor activity"/>
    <property type="evidence" value="ECO:0007669"/>
    <property type="project" value="TreeGrafter"/>
</dbReference>